<evidence type="ECO:0000256" key="4">
    <source>
        <dbReference type="PIRNR" id="PIRNR006078"/>
    </source>
</evidence>
<dbReference type="InterPro" id="IPR036129">
    <property type="entry name" value="Glycerate_kinase_sf"/>
</dbReference>
<reference evidence="5 7" key="1">
    <citation type="submission" date="2017-06" db="EMBL/GenBank/DDBJ databases">
        <title>Complete genome of Francisella adeliensis.</title>
        <authorList>
            <person name="Vallesi A."/>
            <person name="Sjodin A."/>
        </authorList>
    </citation>
    <scope>NUCLEOTIDE SEQUENCE [LARGE SCALE GENOMIC DNA]</scope>
    <source>
        <strain evidence="5 7">FDC440</strain>
    </source>
</reference>
<gene>
    <name evidence="5" type="ORF">CDH04_04170</name>
    <name evidence="6" type="ORF">FZC43_04175</name>
</gene>
<keyword evidence="3 4" id="KW-0418">Kinase</keyword>
<dbReference type="Gene3D" id="3.90.1510.10">
    <property type="entry name" value="Glycerate kinase, domain 2"/>
    <property type="match status" value="1"/>
</dbReference>
<accession>A0A2Z4XZ08</accession>
<dbReference type="Proteomes" id="UP000681131">
    <property type="component" value="Chromosome"/>
</dbReference>
<dbReference type="NCBIfam" id="TIGR00045">
    <property type="entry name" value="glycerate kinase"/>
    <property type="match status" value="1"/>
</dbReference>
<dbReference type="SUPFAM" id="SSF110738">
    <property type="entry name" value="Glycerate kinase I"/>
    <property type="match status" value="1"/>
</dbReference>
<dbReference type="AlphaFoldDB" id="A0A2Z4XZ08"/>
<dbReference type="GO" id="GO:0008887">
    <property type="term" value="F:glycerate kinase activity"/>
    <property type="evidence" value="ECO:0007669"/>
    <property type="project" value="UniProtKB-UniRule"/>
</dbReference>
<comment type="similarity">
    <text evidence="1 4">Belongs to the glycerate kinase type-1 family.</text>
</comment>
<dbReference type="KEGG" id="fad:CDH04_04170"/>
<dbReference type="EMBL" id="CP043424">
    <property type="protein sequence ID" value="QIW11889.1"/>
    <property type="molecule type" value="Genomic_DNA"/>
</dbReference>
<reference evidence="6 8" key="2">
    <citation type="submission" date="2019-08" db="EMBL/GenBank/DDBJ databases">
        <title>Complete genome sequences of Francisella adeliensis (FSC1325 and FSC1326).</title>
        <authorList>
            <person name="Ohrman C."/>
            <person name="Uneklint I."/>
            <person name="Vallesi A."/>
            <person name="Karlsson L."/>
            <person name="Sjodin A."/>
        </authorList>
    </citation>
    <scope>NUCLEOTIDE SEQUENCE [LARGE SCALE GENOMIC DNA]</scope>
    <source>
        <strain evidence="6 8">FSC1325</strain>
    </source>
</reference>
<dbReference type="GO" id="GO:0031388">
    <property type="term" value="P:organic acid phosphorylation"/>
    <property type="evidence" value="ECO:0007669"/>
    <property type="project" value="UniProtKB-UniRule"/>
</dbReference>
<evidence type="ECO:0000313" key="6">
    <source>
        <dbReference type="EMBL" id="QIW11889.1"/>
    </source>
</evidence>
<organism evidence="5 7">
    <name type="scientific">Francisella adeliensis</name>
    <dbReference type="NCBI Taxonomy" id="2007306"/>
    <lineage>
        <taxon>Bacteria</taxon>
        <taxon>Pseudomonadati</taxon>
        <taxon>Pseudomonadota</taxon>
        <taxon>Gammaproteobacteria</taxon>
        <taxon>Thiotrichales</taxon>
        <taxon>Francisellaceae</taxon>
        <taxon>Francisella</taxon>
    </lineage>
</organism>
<keyword evidence="2 4" id="KW-0808">Transferase</keyword>
<dbReference type="InterPro" id="IPR018193">
    <property type="entry name" value="Glyc_kinase_flavodox-like_fold"/>
</dbReference>
<protein>
    <submittedName>
        <fullName evidence="5">Glycerate kinase</fullName>
    </submittedName>
</protein>
<dbReference type="EMBL" id="CP021781">
    <property type="protein sequence ID" value="AXA33655.1"/>
    <property type="molecule type" value="Genomic_DNA"/>
</dbReference>
<dbReference type="PIRSF" id="PIRSF006078">
    <property type="entry name" value="GlxK"/>
    <property type="match status" value="1"/>
</dbReference>
<dbReference type="Proteomes" id="UP000251120">
    <property type="component" value="Chromosome"/>
</dbReference>
<evidence type="ECO:0000313" key="7">
    <source>
        <dbReference type="Proteomes" id="UP000251120"/>
    </source>
</evidence>
<dbReference type="PANTHER" id="PTHR21599">
    <property type="entry name" value="GLYCERATE KINASE"/>
    <property type="match status" value="1"/>
</dbReference>
<dbReference type="InterPro" id="IPR018197">
    <property type="entry name" value="Glycerate_kinase_RE-like"/>
</dbReference>
<evidence type="ECO:0000256" key="2">
    <source>
        <dbReference type="ARBA" id="ARBA00022679"/>
    </source>
</evidence>
<dbReference type="Pfam" id="PF02595">
    <property type="entry name" value="Gly_kinase"/>
    <property type="match status" value="1"/>
</dbReference>
<dbReference type="InterPro" id="IPR004381">
    <property type="entry name" value="Glycerate_kinase"/>
</dbReference>
<dbReference type="OrthoDB" id="9774290at2"/>
<dbReference type="PANTHER" id="PTHR21599:SF0">
    <property type="entry name" value="GLYCERATE KINASE"/>
    <property type="match status" value="1"/>
</dbReference>
<name>A0A2Z4XZ08_9GAMM</name>
<sequence>MKFVIAPDTFKNSLDASQVCLAIEKGFKKVFKFAEYTKIPVADGGEGSIDAIANNLSNAKYIKTKVLSASGKTIDAEYLTVNNTAIIELAKCCGLNLTDTKQMKPLEASTFGFGQLIKHALDNGFNKIILTLGGSCTNDVGIGLLQALGIKFLDVNKNTIQNCKLKDIDNIASIDISNIDSRISTTDFKVASDVDNVLYGQNGATFVYGQQKGLKSYQLSTIDENIKSFSKVCSHITNKNHHSTKGTGAAGGVGYALATFLNAEIVSGAELILDIIGFENSLKAADIVITGEGKMDQQSFNGKVPTIIAQKAKKHNSTVIAIVGSYDFSDNDLDNSNIDAVFSCINHYSDLDTILSSAAHNIEQTATNIAKFLAATKHITKI</sequence>
<evidence type="ECO:0000256" key="1">
    <source>
        <dbReference type="ARBA" id="ARBA00006284"/>
    </source>
</evidence>
<proteinExistence type="inferred from homology"/>
<evidence type="ECO:0000256" key="3">
    <source>
        <dbReference type="ARBA" id="ARBA00022777"/>
    </source>
</evidence>
<evidence type="ECO:0000313" key="5">
    <source>
        <dbReference type="EMBL" id="AXA33655.1"/>
    </source>
</evidence>
<keyword evidence="8" id="KW-1185">Reference proteome</keyword>
<dbReference type="RefSeq" id="WP_112869828.1">
    <property type="nucleotide sequence ID" value="NZ_CP021781.1"/>
</dbReference>
<dbReference type="Gene3D" id="3.40.50.10350">
    <property type="entry name" value="Glycerate kinase, domain 1"/>
    <property type="match status" value="1"/>
</dbReference>
<evidence type="ECO:0000313" key="8">
    <source>
        <dbReference type="Proteomes" id="UP000681131"/>
    </source>
</evidence>